<dbReference type="VEuPathDB" id="FungiDB:SMAC_00374"/>
<dbReference type="OMA" id="CAHTFLF"/>
<reference evidence="2 3" key="1">
    <citation type="submission" date="2017-07" db="EMBL/GenBank/DDBJ databases">
        <title>Genome sequence of the Sordaria macrospora wild type strain R19027.</title>
        <authorList>
            <person name="Nowrousian M."/>
            <person name="Teichert I."/>
            <person name="Kueck U."/>
        </authorList>
    </citation>
    <scope>NUCLEOTIDE SEQUENCE [LARGE SCALE GENOMIC DNA]</scope>
    <source>
        <strain evidence="2 3">R19027</strain>
        <tissue evidence="2">Mycelium</tissue>
    </source>
</reference>
<dbReference type="Proteomes" id="UP000433876">
    <property type="component" value="Unassembled WGS sequence"/>
</dbReference>
<name>A0A8S8ZPL3_SORMA</name>
<feature type="compositionally biased region" description="Acidic residues" evidence="1">
    <location>
        <begin position="531"/>
        <end position="543"/>
    </location>
</feature>
<protein>
    <submittedName>
        <fullName evidence="2">Uncharacterized protein</fullName>
    </submittedName>
</protein>
<dbReference type="AlphaFoldDB" id="A0A8S8ZPL3"/>
<organism evidence="2 3">
    <name type="scientific">Sordaria macrospora</name>
    <dbReference type="NCBI Taxonomy" id="5147"/>
    <lineage>
        <taxon>Eukaryota</taxon>
        <taxon>Fungi</taxon>
        <taxon>Dikarya</taxon>
        <taxon>Ascomycota</taxon>
        <taxon>Pezizomycotina</taxon>
        <taxon>Sordariomycetes</taxon>
        <taxon>Sordariomycetidae</taxon>
        <taxon>Sordariales</taxon>
        <taxon>Sordariaceae</taxon>
        <taxon>Sordaria</taxon>
    </lineage>
</organism>
<feature type="compositionally biased region" description="Low complexity" evidence="1">
    <location>
        <begin position="668"/>
        <end position="698"/>
    </location>
</feature>
<evidence type="ECO:0000313" key="3">
    <source>
        <dbReference type="Proteomes" id="UP000433876"/>
    </source>
</evidence>
<feature type="region of interest" description="Disordered" evidence="1">
    <location>
        <begin position="509"/>
        <end position="543"/>
    </location>
</feature>
<dbReference type="EMBL" id="NMPR01000093">
    <property type="protein sequence ID" value="KAA8630826.1"/>
    <property type="molecule type" value="Genomic_DNA"/>
</dbReference>
<evidence type="ECO:0000256" key="1">
    <source>
        <dbReference type="SAM" id="MobiDB-lite"/>
    </source>
</evidence>
<evidence type="ECO:0000313" key="2">
    <source>
        <dbReference type="EMBL" id="KAA8630826.1"/>
    </source>
</evidence>
<gene>
    <name evidence="2" type="ORF">SMACR_00374</name>
</gene>
<feature type="region of interest" description="Disordered" evidence="1">
    <location>
        <begin position="667"/>
        <end position="723"/>
    </location>
</feature>
<comment type="caution">
    <text evidence="2">The sequence shown here is derived from an EMBL/GenBank/DDBJ whole genome shotgun (WGS) entry which is preliminary data.</text>
</comment>
<accession>A0A8S8ZPL3</accession>
<feature type="region of interest" description="Disordered" evidence="1">
    <location>
        <begin position="754"/>
        <end position="780"/>
    </location>
</feature>
<proteinExistence type="predicted"/>
<sequence>MLLRLVPRDRVGGLFPGISPPSSQRASLALLGTTTTTTTTYTPNFKHKVQVHYYSTFSDNSKKNADGIGRINTQTDLPKTVKCLSVAVNPEAWHQYLSGGPGDIYRNRMNPRNPRVFIGPAIRTFYHKSILAYGGDVRADCVIILASLKFFQEIQCAHTFLFNTVNELFPRTEVGPLQKSEVLKDKLNVVAAVVDKIPVWQAPGHAPSATVTSEGFSILTGPIEHLLPGLWDNSDFSWSTMRNETDPLFHERMYKHLLVGSTGNAEKVVKPMPYSSGPPPVLEFRINPLRGNDQPIQVTLPLANTSYATSTAAQRGTTPYILEVSAWARSLEKQKLRPIHVEANTRTHVTIQTTSLKNPWPSISYLPLTPVTSPRKIISGLGNILKQVEIDGEKAPASKELEDVIPKLLSLRASSQRPLLNPLDSHAVKVWALVIPDEVYQKFAKLEPYSAQLPGMFPLPSFDLAESSTTDELKLAKLCTRTLQALLLAGCHIREVLSGGGGWGAKQGLLSLDPQDRDSRRKTLKNNNEAKEEEVEEDDDDDMEGLERFLRTLRGEQNVGDIASPGSWVQFLVAPAHLERPPWDPEKSKAVIKKSRRPTEKMTLGIADAVQEYAPAWDPEFTENRESERYKYRWTDPNGVEIYTYQFGALTNGSLWLDLMKPAKAKAETTAATEPETPATATATETTTENSTTENSTTKDVSLKVNGQQQKQQQEEEEEEDLWKDLETVSERKITVPRCWLRADIEQRQLPAVRAPQSHQLPPLSHGLKRLGFPSRRLTH</sequence>